<organism evidence="2 3">
    <name type="scientific">Melanomma pulvis-pyrius CBS 109.77</name>
    <dbReference type="NCBI Taxonomy" id="1314802"/>
    <lineage>
        <taxon>Eukaryota</taxon>
        <taxon>Fungi</taxon>
        <taxon>Dikarya</taxon>
        <taxon>Ascomycota</taxon>
        <taxon>Pezizomycotina</taxon>
        <taxon>Dothideomycetes</taxon>
        <taxon>Pleosporomycetidae</taxon>
        <taxon>Pleosporales</taxon>
        <taxon>Melanommataceae</taxon>
        <taxon>Melanomma</taxon>
    </lineage>
</organism>
<reference evidence="2" key="1">
    <citation type="journal article" date="2020" name="Stud. Mycol.">
        <title>101 Dothideomycetes genomes: a test case for predicting lifestyles and emergence of pathogens.</title>
        <authorList>
            <person name="Haridas S."/>
            <person name="Albert R."/>
            <person name="Binder M."/>
            <person name="Bloem J."/>
            <person name="Labutti K."/>
            <person name="Salamov A."/>
            <person name="Andreopoulos B."/>
            <person name="Baker S."/>
            <person name="Barry K."/>
            <person name="Bills G."/>
            <person name="Bluhm B."/>
            <person name="Cannon C."/>
            <person name="Castanera R."/>
            <person name="Culley D."/>
            <person name="Daum C."/>
            <person name="Ezra D."/>
            <person name="Gonzalez J."/>
            <person name="Henrissat B."/>
            <person name="Kuo A."/>
            <person name="Liang C."/>
            <person name="Lipzen A."/>
            <person name="Lutzoni F."/>
            <person name="Magnuson J."/>
            <person name="Mondo S."/>
            <person name="Nolan M."/>
            <person name="Ohm R."/>
            <person name="Pangilinan J."/>
            <person name="Park H.-J."/>
            <person name="Ramirez L."/>
            <person name="Alfaro M."/>
            <person name="Sun H."/>
            <person name="Tritt A."/>
            <person name="Yoshinaga Y."/>
            <person name="Zwiers L.-H."/>
            <person name="Turgeon B."/>
            <person name="Goodwin S."/>
            <person name="Spatafora J."/>
            <person name="Crous P."/>
            <person name="Grigoriev I."/>
        </authorList>
    </citation>
    <scope>NUCLEOTIDE SEQUENCE</scope>
    <source>
        <strain evidence="2">CBS 109.77</strain>
    </source>
</reference>
<dbReference type="Proteomes" id="UP000799757">
    <property type="component" value="Unassembled WGS sequence"/>
</dbReference>
<keyword evidence="1" id="KW-0472">Membrane</keyword>
<accession>A0A6A6XJC5</accession>
<keyword evidence="3" id="KW-1185">Reference proteome</keyword>
<evidence type="ECO:0000313" key="3">
    <source>
        <dbReference type="Proteomes" id="UP000799757"/>
    </source>
</evidence>
<sequence length="79" mass="9165">MAKIDDTARLVRGIRSRYRTQAYLILAHHFFLSSPLLLDIFIVLFILVSNFMNRQNSFPCHLVAEGLAVLVDHRRQVLL</sequence>
<keyword evidence="1" id="KW-1133">Transmembrane helix</keyword>
<proteinExistence type="predicted"/>
<name>A0A6A6XJC5_9PLEO</name>
<dbReference type="AlphaFoldDB" id="A0A6A6XJC5"/>
<evidence type="ECO:0000256" key="1">
    <source>
        <dbReference type="SAM" id="Phobius"/>
    </source>
</evidence>
<dbReference type="EMBL" id="MU001834">
    <property type="protein sequence ID" value="KAF2796314.1"/>
    <property type="molecule type" value="Genomic_DNA"/>
</dbReference>
<gene>
    <name evidence="2" type="ORF">K505DRAFT_237998</name>
</gene>
<feature type="transmembrane region" description="Helical" evidence="1">
    <location>
        <begin position="21"/>
        <end position="48"/>
    </location>
</feature>
<evidence type="ECO:0000313" key="2">
    <source>
        <dbReference type="EMBL" id="KAF2796314.1"/>
    </source>
</evidence>
<keyword evidence="1" id="KW-0812">Transmembrane</keyword>
<protein>
    <submittedName>
        <fullName evidence="2">Uncharacterized protein</fullName>
    </submittedName>
</protein>
<dbReference type="OrthoDB" id="3776352at2759"/>